<dbReference type="PANTHER" id="PTHR30625">
    <property type="entry name" value="PROTEIN TOLQ"/>
    <property type="match status" value="1"/>
</dbReference>
<dbReference type="GO" id="GO:0005886">
    <property type="term" value="C:plasma membrane"/>
    <property type="evidence" value="ECO:0007669"/>
    <property type="project" value="UniProtKB-SubCell"/>
</dbReference>
<proteinExistence type="inferred from homology"/>
<evidence type="ECO:0000313" key="10">
    <source>
        <dbReference type="EMBL" id="MBC2594211.1"/>
    </source>
</evidence>
<keyword evidence="6" id="KW-0813">Transport</keyword>
<comment type="subcellular location">
    <subcellularLocation>
        <location evidence="1">Cell membrane</location>
        <topology evidence="1">Multi-pass membrane protein</topology>
    </subcellularLocation>
    <subcellularLocation>
        <location evidence="6">Membrane</location>
        <topology evidence="6">Multi-pass membrane protein</topology>
    </subcellularLocation>
</comment>
<name>A0A842HG19_9BACT</name>
<dbReference type="Proteomes" id="UP000546464">
    <property type="component" value="Unassembled WGS sequence"/>
</dbReference>
<reference evidence="10 11" key="1">
    <citation type="submission" date="2020-07" db="EMBL/GenBank/DDBJ databases">
        <authorList>
            <person name="Feng X."/>
        </authorList>
    </citation>
    <scope>NUCLEOTIDE SEQUENCE [LARGE SCALE GENOMIC DNA]</scope>
    <source>
        <strain evidence="10 11">JCM31066</strain>
    </source>
</reference>
<keyword evidence="11" id="KW-1185">Reference proteome</keyword>
<sequence length="257" mass="27623">MNLPTAWLLLAQVEEPTIFTYFGESNVAGKAIVIALVVFSLIAWTVMIGKYLDLSRLRSLNLSFESRLAQSKGLLKLNLGRKSEALGPYAVLVESAVDAFHRYEGAGSERSLRVRMGHVENALQRGVAQQTIKYESKMILLGSIVTGAPFLGLLGTVWGVMDAFGSMALQASATLQNLAPGVSGALLTTVAGLLVAIPSVFGYNFLLTQCKLLITELENFASSLADRIELEVEVALEQDAASDEDERPSSPRPGSGF</sequence>
<dbReference type="EMBL" id="JACHVB010000020">
    <property type="protein sequence ID" value="MBC2594211.1"/>
    <property type="molecule type" value="Genomic_DNA"/>
</dbReference>
<evidence type="ECO:0000256" key="2">
    <source>
        <dbReference type="ARBA" id="ARBA00022475"/>
    </source>
</evidence>
<dbReference type="Pfam" id="PF01618">
    <property type="entry name" value="MotA_ExbB"/>
    <property type="match status" value="1"/>
</dbReference>
<evidence type="ECO:0000256" key="3">
    <source>
        <dbReference type="ARBA" id="ARBA00022692"/>
    </source>
</evidence>
<gene>
    <name evidence="10" type="ORF">H5P28_08040</name>
</gene>
<feature type="region of interest" description="Disordered" evidence="7">
    <location>
        <begin position="238"/>
        <end position="257"/>
    </location>
</feature>
<dbReference type="PANTHER" id="PTHR30625:SF3">
    <property type="entry name" value="TOL-PAL SYSTEM PROTEIN TOLQ"/>
    <property type="match status" value="1"/>
</dbReference>
<dbReference type="InterPro" id="IPR050790">
    <property type="entry name" value="ExbB/TolQ_transport"/>
</dbReference>
<comment type="caution">
    <text evidence="10">The sequence shown here is derived from an EMBL/GenBank/DDBJ whole genome shotgun (WGS) entry which is preliminary data.</text>
</comment>
<evidence type="ECO:0000259" key="9">
    <source>
        <dbReference type="Pfam" id="PF01618"/>
    </source>
</evidence>
<comment type="similarity">
    <text evidence="6">Belongs to the exbB/tolQ family.</text>
</comment>
<evidence type="ECO:0000256" key="6">
    <source>
        <dbReference type="RuleBase" id="RU004057"/>
    </source>
</evidence>
<keyword evidence="2" id="KW-1003">Cell membrane</keyword>
<keyword evidence="3 8" id="KW-0812">Transmembrane</keyword>
<evidence type="ECO:0000313" key="11">
    <source>
        <dbReference type="Proteomes" id="UP000546464"/>
    </source>
</evidence>
<keyword evidence="5 8" id="KW-0472">Membrane</keyword>
<evidence type="ECO:0000256" key="8">
    <source>
        <dbReference type="SAM" id="Phobius"/>
    </source>
</evidence>
<dbReference type="GO" id="GO:0017038">
    <property type="term" value="P:protein import"/>
    <property type="evidence" value="ECO:0007669"/>
    <property type="project" value="TreeGrafter"/>
</dbReference>
<evidence type="ECO:0000256" key="7">
    <source>
        <dbReference type="SAM" id="MobiDB-lite"/>
    </source>
</evidence>
<evidence type="ECO:0000256" key="4">
    <source>
        <dbReference type="ARBA" id="ARBA00022989"/>
    </source>
</evidence>
<dbReference type="AlphaFoldDB" id="A0A842HG19"/>
<protein>
    <submittedName>
        <fullName evidence="10">MotA/TolQ/ExbB proton channel family protein</fullName>
    </submittedName>
</protein>
<feature type="domain" description="MotA/TolQ/ExbB proton channel" evidence="9">
    <location>
        <begin position="114"/>
        <end position="218"/>
    </location>
</feature>
<evidence type="ECO:0000256" key="1">
    <source>
        <dbReference type="ARBA" id="ARBA00004651"/>
    </source>
</evidence>
<keyword evidence="4 8" id="KW-1133">Transmembrane helix</keyword>
<organism evidence="10 11">
    <name type="scientific">Ruficoccus amylovorans</name>
    <dbReference type="NCBI Taxonomy" id="1804625"/>
    <lineage>
        <taxon>Bacteria</taxon>
        <taxon>Pseudomonadati</taxon>
        <taxon>Verrucomicrobiota</taxon>
        <taxon>Opitutia</taxon>
        <taxon>Puniceicoccales</taxon>
        <taxon>Cerasicoccaceae</taxon>
        <taxon>Ruficoccus</taxon>
    </lineage>
</organism>
<keyword evidence="6" id="KW-0653">Protein transport</keyword>
<accession>A0A842HG19</accession>
<feature type="transmembrane region" description="Helical" evidence="8">
    <location>
        <begin position="181"/>
        <end position="206"/>
    </location>
</feature>
<feature type="transmembrane region" description="Helical" evidence="8">
    <location>
        <begin position="32"/>
        <end position="52"/>
    </location>
</feature>
<dbReference type="RefSeq" id="WP_185675193.1">
    <property type="nucleotide sequence ID" value="NZ_JACHVB010000020.1"/>
</dbReference>
<evidence type="ECO:0000256" key="5">
    <source>
        <dbReference type="ARBA" id="ARBA00023136"/>
    </source>
</evidence>
<dbReference type="InterPro" id="IPR002898">
    <property type="entry name" value="MotA_ExbB_proton_chnl"/>
</dbReference>
<feature type="transmembrane region" description="Helical" evidence="8">
    <location>
        <begin position="139"/>
        <end position="161"/>
    </location>
</feature>